<protein>
    <submittedName>
        <fullName evidence="1">Twin-arginine translocation signal domain-containing protein</fullName>
    </submittedName>
</protein>
<dbReference type="Proteomes" id="UP001589793">
    <property type="component" value="Unassembled WGS sequence"/>
</dbReference>
<name>A0ABV6RDX7_9MICO</name>
<evidence type="ECO:0000313" key="1">
    <source>
        <dbReference type="EMBL" id="MFC0675199.1"/>
    </source>
</evidence>
<reference evidence="1 2" key="1">
    <citation type="submission" date="2024-09" db="EMBL/GenBank/DDBJ databases">
        <authorList>
            <person name="Sun Q."/>
            <person name="Mori K."/>
        </authorList>
    </citation>
    <scope>NUCLEOTIDE SEQUENCE [LARGE SCALE GENOMIC DNA]</scope>
    <source>
        <strain evidence="1 2">CICC 10874</strain>
    </source>
</reference>
<accession>A0ABV6RDX7</accession>
<dbReference type="InterPro" id="IPR006311">
    <property type="entry name" value="TAT_signal"/>
</dbReference>
<dbReference type="EMBL" id="JBHLSV010000020">
    <property type="protein sequence ID" value="MFC0675199.1"/>
    <property type="molecule type" value="Genomic_DNA"/>
</dbReference>
<organism evidence="1 2">
    <name type="scientific">Brachybacterium hainanense</name>
    <dbReference type="NCBI Taxonomy" id="1541174"/>
    <lineage>
        <taxon>Bacteria</taxon>
        <taxon>Bacillati</taxon>
        <taxon>Actinomycetota</taxon>
        <taxon>Actinomycetes</taxon>
        <taxon>Micrococcales</taxon>
        <taxon>Dermabacteraceae</taxon>
        <taxon>Brachybacterium</taxon>
    </lineage>
</organism>
<sequence length="67" mass="7078">MGGRDCQCTDRQSPPRIPERWCCGSVIEISRRSLMGATGIAALAALAGCAPQDQPASRSKRGCTRTA</sequence>
<keyword evidence="2" id="KW-1185">Reference proteome</keyword>
<dbReference type="NCBIfam" id="TIGR01409">
    <property type="entry name" value="TAT_signal_seq"/>
    <property type="match status" value="1"/>
</dbReference>
<gene>
    <name evidence="1" type="ORF">ACFFF6_14645</name>
</gene>
<evidence type="ECO:0000313" key="2">
    <source>
        <dbReference type="Proteomes" id="UP001589793"/>
    </source>
</evidence>
<dbReference type="InterPro" id="IPR019546">
    <property type="entry name" value="TAT_signal_bac_arc"/>
</dbReference>
<dbReference type="RefSeq" id="WP_376982010.1">
    <property type="nucleotide sequence ID" value="NZ_JBHLSV010000020.1"/>
</dbReference>
<dbReference type="PROSITE" id="PS51318">
    <property type="entry name" value="TAT"/>
    <property type="match status" value="1"/>
</dbReference>
<proteinExistence type="predicted"/>
<comment type="caution">
    <text evidence="1">The sequence shown here is derived from an EMBL/GenBank/DDBJ whole genome shotgun (WGS) entry which is preliminary data.</text>
</comment>